<protein>
    <recommendedName>
        <fullName evidence="4">Secreted protein</fullName>
    </recommendedName>
</protein>
<dbReference type="HOGENOM" id="CLU_2334464_0_0_1"/>
<dbReference type="Proteomes" id="UP000054018">
    <property type="component" value="Unassembled WGS sequence"/>
</dbReference>
<gene>
    <name evidence="2" type="ORF">PISMIDRAFT_289260</name>
</gene>
<sequence length="98" mass="11000">MPIRSPYNLALLWFASGLTVLFHLSMFPSSSNPSRWKNDVCDVVKTTVHPAQSFVLSLYIRVSVVEKADVYSLPQTSHSVQTKSLTRICENSAKNIIM</sequence>
<keyword evidence="3" id="KW-1185">Reference proteome</keyword>
<evidence type="ECO:0000313" key="2">
    <source>
        <dbReference type="EMBL" id="KIK15762.1"/>
    </source>
</evidence>
<dbReference type="EMBL" id="KN833878">
    <property type="protein sequence ID" value="KIK15762.1"/>
    <property type="molecule type" value="Genomic_DNA"/>
</dbReference>
<keyword evidence="1" id="KW-0732">Signal</keyword>
<reference evidence="3" key="2">
    <citation type="submission" date="2015-01" db="EMBL/GenBank/DDBJ databases">
        <title>Evolutionary Origins and Diversification of the Mycorrhizal Mutualists.</title>
        <authorList>
            <consortium name="DOE Joint Genome Institute"/>
            <consortium name="Mycorrhizal Genomics Consortium"/>
            <person name="Kohler A."/>
            <person name="Kuo A."/>
            <person name="Nagy L.G."/>
            <person name="Floudas D."/>
            <person name="Copeland A."/>
            <person name="Barry K.W."/>
            <person name="Cichocki N."/>
            <person name="Veneault-Fourrey C."/>
            <person name="LaButti K."/>
            <person name="Lindquist E.A."/>
            <person name="Lipzen A."/>
            <person name="Lundell T."/>
            <person name="Morin E."/>
            <person name="Murat C."/>
            <person name="Riley R."/>
            <person name="Ohm R."/>
            <person name="Sun H."/>
            <person name="Tunlid A."/>
            <person name="Henrissat B."/>
            <person name="Grigoriev I.V."/>
            <person name="Hibbett D.S."/>
            <person name="Martin F."/>
        </authorList>
    </citation>
    <scope>NUCLEOTIDE SEQUENCE [LARGE SCALE GENOMIC DNA]</scope>
    <source>
        <strain evidence="3">441</strain>
    </source>
</reference>
<name>A0A0C9Z092_9AGAM</name>
<evidence type="ECO:0000313" key="3">
    <source>
        <dbReference type="Proteomes" id="UP000054018"/>
    </source>
</evidence>
<proteinExistence type="predicted"/>
<evidence type="ECO:0008006" key="4">
    <source>
        <dbReference type="Google" id="ProtNLM"/>
    </source>
</evidence>
<feature type="chain" id="PRO_5002206935" description="Secreted protein" evidence="1">
    <location>
        <begin position="18"/>
        <end position="98"/>
    </location>
</feature>
<dbReference type="AlphaFoldDB" id="A0A0C9Z092"/>
<evidence type="ECO:0000256" key="1">
    <source>
        <dbReference type="SAM" id="SignalP"/>
    </source>
</evidence>
<reference evidence="2 3" key="1">
    <citation type="submission" date="2014-04" db="EMBL/GenBank/DDBJ databases">
        <authorList>
            <consortium name="DOE Joint Genome Institute"/>
            <person name="Kuo A."/>
            <person name="Kohler A."/>
            <person name="Costa M.D."/>
            <person name="Nagy L.G."/>
            <person name="Floudas D."/>
            <person name="Copeland A."/>
            <person name="Barry K.W."/>
            <person name="Cichocki N."/>
            <person name="Veneault-Fourrey C."/>
            <person name="LaButti K."/>
            <person name="Lindquist E.A."/>
            <person name="Lipzen A."/>
            <person name="Lundell T."/>
            <person name="Morin E."/>
            <person name="Murat C."/>
            <person name="Sun H."/>
            <person name="Tunlid A."/>
            <person name="Henrissat B."/>
            <person name="Grigoriev I.V."/>
            <person name="Hibbett D.S."/>
            <person name="Martin F."/>
            <person name="Nordberg H.P."/>
            <person name="Cantor M.N."/>
            <person name="Hua S.X."/>
        </authorList>
    </citation>
    <scope>NUCLEOTIDE SEQUENCE [LARGE SCALE GENOMIC DNA]</scope>
    <source>
        <strain evidence="2 3">441</strain>
    </source>
</reference>
<organism evidence="2 3">
    <name type="scientific">Pisolithus microcarpus 441</name>
    <dbReference type="NCBI Taxonomy" id="765257"/>
    <lineage>
        <taxon>Eukaryota</taxon>
        <taxon>Fungi</taxon>
        <taxon>Dikarya</taxon>
        <taxon>Basidiomycota</taxon>
        <taxon>Agaricomycotina</taxon>
        <taxon>Agaricomycetes</taxon>
        <taxon>Agaricomycetidae</taxon>
        <taxon>Boletales</taxon>
        <taxon>Sclerodermatineae</taxon>
        <taxon>Pisolithaceae</taxon>
        <taxon>Pisolithus</taxon>
    </lineage>
</organism>
<feature type="signal peptide" evidence="1">
    <location>
        <begin position="1"/>
        <end position="17"/>
    </location>
</feature>
<accession>A0A0C9Z092</accession>